<reference evidence="2" key="1">
    <citation type="submission" date="2020-08" db="EMBL/GenBank/DDBJ databases">
        <title>Plant Genome Project.</title>
        <authorList>
            <person name="Zhang R.-G."/>
        </authorList>
    </citation>
    <scope>NUCLEOTIDE SEQUENCE</scope>
    <source>
        <strain evidence="2">WSP0</strain>
        <tissue evidence="2">Leaf</tissue>
    </source>
</reference>
<dbReference type="AlphaFoldDB" id="A0AAV6KRP7"/>
<gene>
    <name evidence="2" type="ORF">RHGRI_012757</name>
</gene>
<protein>
    <submittedName>
        <fullName evidence="2">Uncharacterized protein</fullName>
    </submittedName>
</protein>
<dbReference type="EMBL" id="JACTNZ010000004">
    <property type="protein sequence ID" value="KAG5555325.1"/>
    <property type="molecule type" value="Genomic_DNA"/>
</dbReference>
<comment type="caution">
    <text evidence="2">The sequence shown here is derived from an EMBL/GenBank/DDBJ whole genome shotgun (WGS) entry which is preliminary data.</text>
</comment>
<feature type="compositionally biased region" description="Polar residues" evidence="1">
    <location>
        <begin position="21"/>
        <end position="34"/>
    </location>
</feature>
<name>A0AAV6KRP7_9ERIC</name>
<keyword evidence="3" id="KW-1185">Reference proteome</keyword>
<evidence type="ECO:0000256" key="1">
    <source>
        <dbReference type="SAM" id="MobiDB-lite"/>
    </source>
</evidence>
<organism evidence="2 3">
    <name type="scientific">Rhododendron griersonianum</name>
    <dbReference type="NCBI Taxonomy" id="479676"/>
    <lineage>
        <taxon>Eukaryota</taxon>
        <taxon>Viridiplantae</taxon>
        <taxon>Streptophyta</taxon>
        <taxon>Embryophyta</taxon>
        <taxon>Tracheophyta</taxon>
        <taxon>Spermatophyta</taxon>
        <taxon>Magnoliopsida</taxon>
        <taxon>eudicotyledons</taxon>
        <taxon>Gunneridae</taxon>
        <taxon>Pentapetalae</taxon>
        <taxon>asterids</taxon>
        <taxon>Ericales</taxon>
        <taxon>Ericaceae</taxon>
        <taxon>Ericoideae</taxon>
        <taxon>Rhodoreae</taxon>
        <taxon>Rhododendron</taxon>
    </lineage>
</organism>
<feature type="region of interest" description="Disordered" evidence="1">
    <location>
        <begin position="1"/>
        <end position="34"/>
    </location>
</feature>
<evidence type="ECO:0000313" key="2">
    <source>
        <dbReference type="EMBL" id="KAG5555325.1"/>
    </source>
</evidence>
<sequence length="72" mass="8137">MGPKRKRRQTIGDFFAPRTTPGAQPSIKSPMSSKQTLDEARMAVARWWYDANLPFNATLFPLNTSKLEPGWA</sequence>
<proteinExistence type="predicted"/>
<accession>A0AAV6KRP7</accession>
<dbReference type="Proteomes" id="UP000823749">
    <property type="component" value="Chromosome 4"/>
</dbReference>
<evidence type="ECO:0000313" key="3">
    <source>
        <dbReference type="Proteomes" id="UP000823749"/>
    </source>
</evidence>